<evidence type="ECO:0000256" key="3">
    <source>
        <dbReference type="ARBA" id="ARBA00022989"/>
    </source>
</evidence>
<protein>
    <submittedName>
        <fullName evidence="7">Uncharacterized protein</fullName>
    </submittedName>
</protein>
<evidence type="ECO:0000313" key="7">
    <source>
        <dbReference type="EMBL" id="OQR80197.1"/>
    </source>
</evidence>
<feature type="compositionally biased region" description="Polar residues" evidence="5">
    <location>
        <begin position="182"/>
        <end position="191"/>
    </location>
</feature>
<dbReference type="GO" id="GO:0019991">
    <property type="term" value="P:septate junction assembly"/>
    <property type="evidence" value="ECO:0007669"/>
    <property type="project" value="TreeGrafter"/>
</dbReference>
<feature type="compositionally biased region" description="Low complexity" evidence="5">
    <location>
        <begin position="116"/>
        <end position="126"/>
    </location>
</feature>
<feature type="region of interest" description="Disordered" evidence="5">
    <location>
        <begin position="182"/>
        <end position="242"/>
    </location>
</feature>
<keyword evidence="8" id="KW-1185">Reference proteome</keyword>
<feature type="transmembrane region" description="Helical" evidence="6">
    <location>
        <begin position="416"/>
        <end position="436"/>
    </location>
</feature>
<dbReference type="Pfam" id="PF13903">
    <property type="entry name" value="Claudin_2"/>
    <property type="match status" value="1"/>
</dbReference>
<evidence type="ECO:0000256" key="2">
    <source>
        <dbReference type="ARBA" id="ARBA00022692"/>
    </source>
</evidence>
<dbReference type="OrthoDB" id="6140671at2759"/>
<reference evidence="7 8" key="1">
    <citation type="journal article" date="2017" name="Gigascience">
        <title>Draft genome of the honey bee ectoparasitic mite, Tropilaelaps mercedesae, is shaped by the parasitic life history.</title>
        <authorList>
            <person name="Dong X."/>
            <person name="Armstrong S.D."/>
            <person name="Xia D."/>
            <person name="Makepeace B.L."/>
            <person name="Darby A.C."/>
            <person name="Kadowaki T."/>
        </authorList>
    </citation>
    <scope>NUCLEOTIDE SEQUENCE [LARGE SCALE GENOMIC DNA]</scope>
    <source>
        <strain evidence="7">Wuxi-XJTLU</strain>
    </source>
</reference>
<dbReference type="InterPro" id="IPR004031">
    <property type="entry name" value="PMP22/EMP/MP20/Claudin"/>
</dbReference>
<dbReference type="EMBL" id="MNPL01000241">
    <property type="protein sequence ID" value="OQR80197.1"/>
    <property type="molecule type" value="Genomic_DNA"/>
</dbReference>
<evidence type="ECO:0000256" key="1">
    <source>
        <dbReference type="ARBA" id="ARBA00004141"/>
    </source>
</evidence>
<gene>
    <name evidence="7" type="ORF">BIW11_05218</name>
</gene>
<dbReference type="Proteomes" id="UP000192247">
    <property type="component" value="Unassembled WGS sequence"/>
</dbReference>
<accession>A0A1V9Y356</accession>
<keyword evidence="2 6" id="KW-0812">Transmembrane</keyword>
<keyword evidence="4 6" id="KW-0472">Membrane</keyword>
<feature type="compositionally biased region" description="Polar residues" evidence="5">
    <location>
        <begin position="201"/>
        <end position="229"/>
    </location>
</feature>
<dbReference type="GO" id="GO:0035151">
    <property type="term" value="P:regulation of tube size, open tracheal system"/>
    <property type="evidence" value="ECO:0007669"/>
    <property type="project" value="TreeGrafter"/>
</dbReference>
<evidence type="ECO:0000256" key="5">
    <source>
        <dbReference type="SAM" id="MobiDB-lite"/>
    </source>
</evidence>
<dbReference type="PANTHER" id="PTHR21284:SF12">
    <property type="entry name" value="EG:80H7.2 PROTEIN"/>
    <property type="match status" value="1"/>
</dbReference>
<feature type="region of interest" description="Disordered" evidence="5">
    <location>
        <begin position="108"/>
        <end position="142"/>
    </location>
</feature>
<feature type="transmembrane region" description="Helical" evidence="6">
    <location>
        <begin position="372"/>
        <end position="396"/>
    </location>
</feature>
<evidence type="ECO:0000313" key="8">
    <source>
        <dbReference type="Proteomes" id="UP000192247"/>
    </source>
</evidence>
<comment type="subcellular location">
    <subcellularLocation>
        <location evidence="1">Membrane</location>
        <topology evidence="1">Multi-pass membrane protein</topology>
    </subcellularLocation>
</comment>
<name>A0A1V9Y356_9ACAR</name>
<evidence type="ECO:0000256" key="4">
    <source>
        <dbReference type="ARBA" id="ARBA00023136"/>
    </source>
</evidence>
<comment type="caution">
    <text evidence="7">The sequence shown here is derived from an EMBL/GenBank/DDBJ whole genome shotgun (WGS) entry which is preliminary data.</text>
</comment>
<sequence length="464" mass="51195">MLTAWPCLREAKRGLDAKQVETGSEQGEQSMQLYHPDLAISKTEDIGANRTRAVTISVSGDTNSTIGAIYCVAIWRTTGARVPKVPAGRSFGDVDVRTASAEVNLHPAEMGGSRHPLPATSPSARSAARRRPVIGASPPLPPRAVANVVDGNGIDATNNNKPEDGIRLGGVIPTIIPSSATGSHLVTSGESEAQDGPPSLTFRTISLSSHPTGPDTNGSRTPVESISSGKTGGMDRISVPSPRPLGRYPRASSLLVASGWMAFVSSLVLLVSYAAPYWLESYSETRSETQFVRLGLWEVCFNRYMHPPYQYDEVFDGCHWIHGYYYQNIRDWLMPGWFMFTQAMLTLGLMFELTALIILSILLMRYLLRYEIVVLTAVFVLQALTALLLFLGVSVFGGMAFSRYWLLYPNFNHLSWAYALAVVAMFFHAFTACMLLKEAFNSKERRRRDNNLVYNMQPRGDPMR</sequence>
<dbReference type="GO" id="GO:0005918">
    <property type="term" value="C:septate junction"/>
    <property type="evidence" value="ECO:0007669"/>
    <property type="project" value="TreeGrafter"/>
</dbReference>
<dbReference type="InParanoid" id="A0A1V9Y356"/>
<dbReference type="Gene3D" id="1.20.140.150">
    <property type="match status" value="1"/>
</dbReference>
<keyword evidence="3 6" id="KW-1133">Transmembrane helix</keyword>
<dbReference type="PANTHER" id="PTHR21284">
    <property type="entry name" value="EG:80H7.2 PROTEIN"/>
    <property type="match status" value="1"/>
</dbReference>
<evidence type="ECO:0000256" key="6">
    <source>
        <dbReference type="SAM" id="Phobius"/>
    </source>
</evidence>
<dbReference type="GO" id="GO:0016020">
    <property type="term" value="C:membrane"/>
    <property type="evidence" value="ECO:0007669"/>
    <property type="project" value="UniProtKB-SubCell"/>
</dbReference>
<organism evidence="7 8">
    <name type="scientific">Tropilaelaps mercedesae</name>
    <dbReference type="NCBI Taxonomy" id="418985"/>
    <lineage>
        <taxon>Eukaryota</taxon>
        <taxon>Metazoa</taxon>
        <taxon>Ecdysozoa</taxon>
        <taxon>Arthropoda</taxon>
        <taxon>Chelicerata</taxon>
        <taxon>Arachnida</taxon>
        <taxon>Acari</taxon>
        <taxon>Parasitiformes</taxon>
        <taxon>Mesostigmata</taxon>
        <taxon>Gamasina</taxon>
        <taxon>Dermanyssoidea</taxon>
        <taxon>Laelapidae</taxon>
        <taxon>Tropilaelaps</taxon>
    </lineage>
</organism>
<proteinExistence type="predicted"/>
<feature type="transmembrane region" description="Helical" evidence="6">
    <location>
        <begin position="337"/>
        <end position="363"/>
    </location>
</feature>
<feature type="transmembrane region" description="Helical" evidence="6">
    <location>
        <begin position="253"/>
        <end position="275"/>
    </location>
</feature>
<dbReference type="AlphaFoldDB" id="A0A1V9Y356"/>
<dbReference type="STRING" id="418985.A0A1V9Y356"/>